<dbReference type="RefSeq" id="WP_210578660.1">
    <property type="nucleotide sequence ID" value="NZ_LK995470.1"/>
</dbReference>
<name>A0A1L7RL59_9ACTO</name>
<reference evidence="1" key="1">
    <citation type="submission" date="2014-07" db="EMBL/GenBank/DDBJ databases">
        <authorList>
            <person name="Zhang J.E."/>
            <person name="Yang H."/>
            <person name="Guo J."/>
            <person name="Deng Z."/>
            <person name="Luo H."/>
            <person name="Luo M."/>
            <person name="Zhao B."/>
        </authorList>
    </citation>
    <scope>NUCLEOTIDE SEQUENCE</scope>
    <source>
        <strain evidence="1">AM4</strain>
    </source>
</reference>
<organism evidence="1">
    <name type="scientific">Actinomyces succiniciruminis</name>
    <dbReference type="NCBI Taxonomy" id="1522002"/>
    <lineage>
        <taxon>Bacteria</taxon>
        <taxon>Bacillati</taxon>
        <taxon>Actinomycetota</taxon>
        <taxon>Actinomycetes</taxon>
        <taxon>Actinomycetales</taxon>
        <taxon>Actinomycetaceae</taxon>
        <taxon>Actinomyces</taxon>
    </lineage>
</organism>
<sequence>MNKNVNKKQTAGVVVLAGIALLAVPFAIGKSGDAATAAPEPAASPEAPIAPEVQKLAHHELEGDDLTFAPGVEVPTAADLIPELAGATVQTQDGSDLTLEADAENPVARRALEDSGLDPDSTGVVVHVAEGDLAVSEALYWQCGWIDEYLNAADAGDTTRMDSAEAQLSTFPTLNAITTYAPEFAEMHSYIVVPMIDGDLDIGRRWLDKNCQTYINR</sequence>
<dbReference type="EMBL" id="LK995470">
    <property type="protein sequence ID" value="CED90312.1"/>
    <property type="molecule type" value="Genomic_DNA"/>
</dbReference>
<proteinExistence type="predicted"/>
<gene>
    <name evidence="1" type="ORF">AAM4_0417</name>
</gene>
<protein>
    <submittedName>
        <fullName evidence="1">Uncharacterized protein</fullName>
    </submittedName>
</protein>
<evidence type="ECO:0000313" key="1">
    <source>
        <dbReference type="EMBL" id="CED90312.1"/>
    </source>
</evidence>
<dbReference type="AlphaFoldDB" id="A0A1L7RL59"/>
<accession>A0A1L7RL59</accession>